<dbReference type="PANTHER" id="PTHR28250">
    <property type="entry name" value="CYTOCHROME B PRE-MRNA-PROCESSING PROTEIN 6"/>
    <property type="match status" value="1"/>
</dbReference>
<dbReference type="Pfam" id="PF20180">
    <property type="entry name" value="UQCC2_CBP6"/>
    <property type="match status" value="1"/>
</dbReference>
<dbReference type="AlphaFoldDB" id="A0A6A5WH91"/>
<evidence type="ECO:0000313" key="3">
    <source>
        <dbReference type="Proteomes" id="UP000799779"/>
    </source>
</evidence>
<sequence length="151" mass="17273">MAAQVQKSYTRILSLWPTDALRPNLPFTATIAQRCARYGIPISSPTTPGSTEDIKAKPSTTATKPATNPLLSALPTTTLPLNVKLEQRQIVALQMLLDNKYSKQYPLRPEVLKPRSNPEHYDRLMEEIERAPGKTWFQAKLDEWKMKIRWR</sequence>
<accession>A0A6A5WH91</accession>
<evidence type="ECO:0000256" key="1">
    <source>
        <dbReference type="SAM" id="MobiDB-lite"/>
    </source>
</evidence>
<feature type="region of interest" description="Disordered" evidence="1">
    <location>
        <begin position="42"/>
        <end position="71"/>
    </location>
</feature>
<reference evidence="2" key="1">
    <citation type="journal article" date="2020" name="Stud. Mycol.">
        <title>101 Dothideomycetes genomes: a test case for predicting lifestyles and emergence of pathogens.</title>
        <authorList>
            <person name="Haridas S."/>
            <person name="Albert R."/>
            <person name="Binder M."/>
            <person name="Bloem J."/>
            <person name="Labutti K."/>
            <person name="Salamov A."/>
            <person name="Andreopoulos B."/>
            <person name="Baker S."/>
            <person name="Barry K."/>
            <person name="Bills G."/>
            <person name="Bluhm B."/>
            <person name="Cannon C."/>
            <person name="Castanera R."/>
            <person name="Culley D."/>
            <person name="Daum C."/>
            <person name="Ezra D."/>
            <person name="Gonzalez J."/>
            <person name="Henrissat B."/>
            <person name="Kuo A."/>
            <person name="Liang C."/>
            <person name="Lipzen A."/>
            <person name="Lutzoni F."/>
            <person name="Magnuson J."/>
            <person name="Mondo S."/>
            <person name="Nolan M."/>
            <person name="Ohm R."/>
            <person name="Pangilinan J."/>
            <person name="Park H.-J."/>
            <person name="Ramirez L."/>
            <person name="Alfaro M."/>
            <person name="Sun H."/>
            <person name="Tritt A."/>
            <person name="Yoshinaga Y."/>
            <person name="Zwiers L.-H."/>
            <person name="Turgeon B."/>
            <person name="Goodwin S."/>
            <person name="Spatafora J."/>
            <person name="Crous P."/>
            <person name="Grigoriev I."/>
        </authorList>
    </citation>
    <scope>NUCLEOTIDE SEQUENCE</scope>
    <source>
        <strain evidence="2">CBS 123094</strain>
    </source>
</reference>
<organism evidence="2 3">
    <name type="scientific">Amniculicola lignicola CBS 123094</name>
    <dbReference type="NCBI Taxonomy" id="1392246"/>
    <lineage>
        <taxon>Eukaryota</taxon>
        <taxon>Fungi</taxon>
        <taxon>Dikarya</taxon>
        <taxon>Ascomycota</taxon>
        <taxon>Pezizomycotina</taxon>
        <taxon>Dothideomycetes</taxon>
        <taxon>Pleosporomycetidae</taxon>
        <taxon>Pleosporales</taxon>
        <taxon>Amniculicolaceae</taxon>
        <taxon>Amniculicola</taxon>
    </lineage>
</organism>
<protein>
    <submittedName>
        <fullName evidence="2">Uncharacterized protein</fullName>
    </submittedName>
</protein>
<dbReference type="OrthoDB" id="2107880at2759"/>
<dbReference type="Proteomes" id="UP000799779">
    <property type="component" value="Unassembled WGS sequence"/>
</dbReference>
<keyword evidence="3" id="KW-1185">Reference proteome</keyword>
<dbReference type="GO" id="GO:0034551">
    <property type="term" value="P:mitochondrial respiratory chain complex III assembly"/>
    <property type="evidence" value="ECO:0007669"/>
    <property type="project" value="TreeGrafter"/>
</dbReference>
<name>A0A6A5WH91_9PLEO</name>
<dbReference type="GO" id="GO:0043022">
    <property type="term" value="F:ribosome binding"/>
    <property type="evidence" value="ECO:0007669"/>
    <property type="project" value="InterPro"/>
</dbReference>
<evidence type="ECO:0000313" key="2">
    <source>
        <dbReference type="EMBL" id="KAF2000428.1"/>
    </source>
</evidence>
<proteinExistence type="predicted"/>
<dbReference type="PANTHER" id="PTHR28250:SF1">
    <property type="entry name" value="CYTOCHROME B PRE-MRNA-PROCESSING PROTEIN 6"/>
    <property type="match status" value="1"/>
</dbReference>
<dbReference type="EMBL" id="ML977589">
    <property type="protein sequence ID" value="KAF2000428.1"/>
    <property type="molecule type" value="Genomic_DNA"/>
</dbReference>
<feature type="compositionally biased region" description="Low complexity" evidence="1">
    <location>
        <begin position="57"/>
        <end position="71"/>
    </location>
</feature>
<gene>
    <name evidence="2" type="ORF">P154DRAFT_576106</name>
</gene>
<dbReference type="InterPro" id="IPR037653">
    <property type="entry name" value="Cbp6"/>
</dbReference>
<dbReference type="GO" id="GO:0061671">
    <property type="term" value="C:Cbp3p-Cbp6 complex"/>
    <property type="evidence" value="ECO:0007669"/>
    <property type="project" value="InterPro"/>
</dbReference>